<feature type="region of interest" description="Disordered" evidence="1">
    <location>
        <begin position="1"/>
        <end position="62"/>
    </location>
</feature>
<reference evidence="3" key="1">
    <citation type="submission" date="2016-07" db="EMBL/GenBank/DDBJ databases">
        <authorList>
            <person name="Florea S."/>
            <person name="Webb J.S."/>
            <person name="Jaromczyk J."/>
            <person name="Schardl C.L."/>
        </authorList>
    </citation>
    <scope>NUCLEOTIDE SEQUENCE [LARGE SCALE GENOMIC DNA]</scope>
    <source>
        <strain evidence="3">IPBSL-7</strain>
    </source>
</reference>
<keyword evidence="3" id="KW-1185">Reference proteome</keyword>
<comment type="caution">
    <text evidence="2">The sequence shown here is derived from an EMBL/GenBank/DDBJ whole genome shotgun (WGS) entry which is preliminary data.</text>
</comment>
<gene>
    <name evidence="2" type="ORF">BCR15_13000</name>
</gene>
<sequence>MSDDAYDPEVHPSEDVLEPDTVPGHTVLDPGSGAHAHHPIADELPPDSLGRLPNEESESRFD</sequence>
<name>A0A1C0ARE6_9ACTN</name>
<dbReference type="AlphaFoldDB" id="A0A1C0ARE6"/>
<feature type="compositionally biased region" description="Basic and acidic residues" evidence="1">
    <location>
        <begin position="53"/>
        <end position="62"/>
    </location>
</feature>
<protein>
    <submittedName>
        <fullName evidence="2">Uncharacterized protein</fullName>
    </submittedName>
</protein>
<dbReference type="EMBL" id="MBQD01000005">
    <property type="protein sequence ID" value="OCL36852.1"/>
    <property type="molecule type" value="Genomic_DNA"/>
</dbReference>
<organism evidence="2 3">
    <name type="scientific">Tessaracoccus lapidicaptus</name>
    <dbReference type="NCBI Taxonomy" id="1427523"/>
    <lineage>
        <taxon>Bacteria</taxon>
        <taxon>Bacillati</taxon>
        <taxon>Actinomycetota</taxon>
        <taxon>Actinomycetes</taxon>
        <taxon>Propionibacteriales</taxon>
        <taxon>Propionibacteriaceae</taxon>
        <taxon>Tessaracoccus</taxon>
    </lineage>
</organism>
<proteinExistence type="predicted"/>
<dbReference type="Proteomes" id="UP000093501">
    <property type="component" value="Unassembled WGS sequence"/>
</dbReference>
<evidence type="ECO:0000313" key="3">
    <source>
        <dbReference type="Proteomes" id="UP000093501"/>
    </source>
</evidence>
<accession>A0A1C0ARE6</accession>
<evidence type="ECO:0000256" key="1">
    <source>
        <dbReference type="SAM" id="MobiDB-lite"/>
    </source>
</evidence>
<evidence type="ECO:0000313" key="2">
    <source>
        <dbReference type="EMBL" id="OCL36852.1"/>
    </source>
</evidence>
<dbReference type="RefSeq" id="WP_061614680.1">
    <property type="nucleotide sequence ID" value="NZ_JBDXXE010000016.1"/>
</dbReference>